<evidence type="ECO:0000313" key="1">
    <source>
        <dbReference type="EMBL" id="KGN51427.1"/>
    </source>
</evidence>
<organism evidence="1 2">
    <name type="scientific">Cucumis sativus</name>
    <name type="common">Cucumber</name>
    <dbReference type="NCBI Taxonomy" id="3659"/>
    <lineage>
        <taxon>Eukaryota</taxon>
        <taxon>Viridiplantae</taxon>
        <taxon>Streptophyta</taxon>
        <taxon>Embryophyta</taxon>
        <taxon>Tracheophyta</taxon>
        <taxon>Spermatophyta</taxon>
        <taxon>Magnoliopsida</taxon>
        <taxon>eudicotyledons</taxon>
        <taxon>Gunneridae</taxon>
        <taxon>Pentapetalae</taxon>
        <taxon>rosids</taxon>
        <taxon>fabids</taxon>
        <taxon>Cucurbitales</taxon>
        <taxon>Cucurbitaceae</taxon>
        <taxon>Benincaseae</taxon>
        <taxon>Cucumis</taxon>
    </lineage>
</organism>
<sequence length="83" mass="9317">MTTTTCSDYVLFPICSGLTRSALHDFMLQFRVSFQFVPLGLISCSDFLLVLLRFQFAPVPFCPILSIPSHVINKTHHRSSPTA</sequence>
<gene>
    <name evidence="1" type="ORF">Csa_5G537520</name>
</gene>
<protein>
    <submittedName>
        <fullName evidence="1">Uncharacterized protein</fullName>
    </submittedName>
</protein>
<reference evidence="1 2" key="4">
    <citation type="journal article" date="2011" name="BMC Genomics">
        <title>RNA-Seq improves annotation of protein-coding genes in the cucumber genome.</title>
        <authorList>
            <person name="Li Z."/>
            <person name="Zhang Z."/>
            <person name="Yan P."/>
            <person name="Huang S."/>
            <person name="Fei Z."/>
            <person name="Lin K."/>
        </authorList>
    </citation>
    <scope>NUCLEOTIDE SEQUENCE [LARGE SCALE GENOMIC DNA]</scope>
    <source>
        <strain evidence="2">cv. 9930</strain>
    </source>
</reference>
<accession>A0A0A0KSM5</accession>
<dbReference type="AlphaFoldDB" id="A0A0A0KSM5"/>
<keyword evidence="2" id="KW-1185">Reference proteome</keyword>
<reference evidence="1 2" key="1">
    <citation type="journal article" date="2009" name="Nat. Genet.">
        <title>The genome of the cucumber, Cucumis sativus L.</title>
        <authorList>
            <person name="Huang S."/>
            <person name="Li R."/>
            <person name="Zhang Z."/>
            <person name="Li L."/>
            <person name="Gu X."/>
            <person name="Fan W."/>
            <person name="Lucas W.J."/>
            <person name="Wang X."/>
            <person name="Xie B."/>
            <person name="Ni P."/>
            <person name="Ren Y."/>
            <person name="Zhu H."/>
            <person name="Li J."/>
            <person name="Lin K."/>
            <person name="Jin W."/>
            <person name="Fei Z."/>
            <person name="Li G."/>
            <person name="Staub J."/>
            <person name="Kilian A."/>
            <person name="van der Vossen E.A."/>
            <person name="Wu Y."/>
            <person name="Guo J."/>
            <person name="He J."/>
            <person name="Jia Z."/>
            <person name="Ren Y."/>
            <person name="Tian G."/>
            <person name="Lu Y."/>
            <person name="Ruan J."/>
            <person name="Qian W."/>
            <person name="Wang M."/>
            <person name="Huang Q."/>
            <person name="Li B."/>
            <person name="Xuan Z."/>
            <person name="Cao J."/>
            <person name="Asan"/>
            <person name="Wu Z."/>
            <person name="Zhang J."/>
            <person name="Cai Q."/>
            <person name="Bai Y."/>
            <person name="Zhao B."/>
            <person name="Han Y."/>
            <person name="Li Y."/>
            <person name="Li X."/>
            <person name="Wang S."/>
            <person name="Shi Q."/>
            <person name="Liu S."/>
            <person name="Cho W.K."/>
            <person name="Kim J.Y."/>
            <person name="Xu Y."/>
            <person name="Heller-Uszynska K."/>
            <person name="Miao H."/>
            <person name="Cheng Z."/>
            <person name="Zhang S."/>
            <person name="Wu J."/>
            <person name="Yang Y."/>
            <person name="Kang H."/>
            <person name="Li M."/>
            <person name="Liang H."/>
            <person name="Ren X."/>
            <person name="Shi Z."/>
            <person name="Wen M."/>
            <person name="Jian M."/>
            <person name="Yang H."/>
            <person name="Zhang G."/>
            <person name="Yang Z."/>
            <person name="Chen R."/>
            <person name="Liu S."/>
            <person name="Li J."/>
            <person name="Ma L."/>
            <person name="Liu H."/>
            <person name="Zhou Y."/>
            <person name="Zhao J."/>
            <person name="Fang X."/>
            <person name="Li G."/>
            <person name="Fang L."/>
            <person name="Li Y."/>
            <person name="Liu D."/>
            <person name="Zheng H."/>
            <person name="Zhang Y."/>
            <person name="Qin N."/>
            <person name="Li Z."/>
            <person name="Yang G."/>
            <person name="Yang S."/>
            <person name="Bolund L."/>
            <person name="Kristiansen K."/>
            <person name="Zheng H."/>
            <person name="Li S."/>
            <person name="Zhang X."/>
            <person name="Yang H."/>
            <person name="Wang J."/>
            <person name="Sun R."/>
            <person name="Zhang B."/>
            <person name="Jiang S."/>
            <person name="Wang J."/>
            <person name="Du Y."/>
            <person name="Li S."/>
        </authorList>
    </citation>
    <scope>NUCLEOTIDE SEQUENCE [LARGE SCALE GENOMIC DNA]</scope>
    <source>
        <strain evidence="2">cv. 9930</strain>
    </source>
</reference>
<name>A0A0A0KSM5_CUCSA</name>
<dbReference type="Proteomes" id="UP000029981">
    <property type="component" value="Chromosome 5"/>
</dbReference>
<proteinExistence type="predicted"/>
<reference evidence="1 2" key="3">
    <citation type="journal article" date="2010" name="BMC Genomics">
        <title>Transcriptome sequencing and comparative analysis of cucumber flowers with different sex types.</title>
        <authorList>
            <person name="Guo S."/>
            <person name="Zheng Y."/>
            <person name="Joung J.G."/>
            <person name="Liu S."/>
            <person name="Zhang Z."/>
            <person name="Crasta O.R."/>
            <person name="Sobral B.W."/>
            <person name="Xu Y."/>
            <person name="Huang S."/>
            <person name="Fei Z."/>
        </authorList>
    </citation>
    <scope>NUCLEOTIDE SEQUENCE [LARGE SCALE GENOMIC DNA]</scope>
    <source>
        <strain evidence="2">cv. 9930</strain>
    </source>
</reference>
<dbReference type="Gramene" id="KGN51427">
    <property type="protein sequence ID" value="KGN51427"/>
    <property type="gene ID" value="Csa_5G537520"/>
</dbReference>
<evidence type="ECO:0000313" key="2">
    <source>
        <dbReference type="Proteomes" id="UP000029981"/>
    </source>
</evidence>
<dbReference type="EMBL" id="CM002926">
    <property type="protein sequence ID" value="KGN51427.1"/>
    <property type="molecule type" value="Genomic_DNA"/>
</dbReference>
<reference evidence="1 2" key="2">
    <citation type="journal article" date="2009" name="PLoS ONE">
        <title>An integrated genetic and cytogenetic map of the cucumber genome.</title>
        <authorList>
            <person name="Ren Y."/>
            <person name="Zhang Z."/>
            <person name="Liu J."/>
            <person name="Staub J.E."/>
            <person name="Han Y."/>
            <person name="Cheng Z."/>
            <person name="Li X."/>
            <person name="Lu J."/>
            <person name="Miao H."/>
            <person name="Kang H."/>
            <person name="Xie B."/>
            <person name="Gu X."/>
            <person name="Wang X."/>
            <person name="Du Y."/>
            <person name="Jin W."/>
            <person name="Huang S."/>
        </authorList>
    </citation>
    <scope>NUCLEOTIDE SEQUENCE [LARGE SCALE GENOMIC DNA]</scope>
    <source>
        <strain evidence="2">cv. 9930</strain>
    </source>
</reference>